<gene>
    <name evidence="1" type="ORF">H9L14_14290</name>
</gene>
<name>A0ABX6T9N5_9SPHN</name>
<dbReference type="EMBL" id="CP060782">
    <property type="protein sequence ID" value="QNP45672.1"/>
    <property type="molecule type" value="Genomic_DNA"/>
</dbReference>
<organism evidence="1 2">
    <name type="scientific">Sphingomonas sediminicola</name>
    <dbReference type="NCBI Taxonomy" id="386874"/>
    <lineage>
        <taxon>Bacteria</taxon>
        <taxon>Pseudomonadati</taxon>
        <taxon>Pseudomonadota</taxon>
        <taxon>Alphaproteobacteria</taxon>
        <taxon>Sphingomonadales</taxon>
        <taxon>Sphingomonadaceae</taxon>
        <taxon>Sphingomonas</taxon>
    </lineage>
</organism>
<dbReference type="RefSeq" id="WP_187708627.1">
    <property type="nucleotide sequence ID" value="NZ_CP060782.1"/>
</dbReference>
<proteinExistence type="predicted"/>
<reference evidence="1 2" key="1">
    <citation type="submission" date="2020-08" db="EMBL/GenBank/DDBJ databases">
        <title>Genome sequence of Sphingomonas sediminicola KACC 15039T.</title>
        <authorList>
            <person name="Hyun D.-W."/>
            <person name="Bae J.-W."/>
        </authorList>
    </citation>
    <scope>NUCLEOTIDE SEQUENCE [LARGE SCALE GENOMIC DNA]</scope>
    <source>
        <strain evidence="1 2">KACC 15039</strain>
    </source>
</reference>
<sequence length="310" mass="35065">MAKGIFLKARTAADIDERIGLVLDRLGNPEPPLNLKIVRSSLKLDFGYYSATDEGLLQETVAKLRVAGKQVLLNPMLLVRAVRKLDLRALYLPDQRRILLDKDQPVLKHRWNEAHEVGHSLLPWHQGAMLGDDDHCLIPACHAELEAEANFAAAKLLFLRDRFRLEARSLEPCFKNLEILAERYGNTKTSTFWRCIEYWGEEVPMVGLITGHPHPSMRKADFDPDEPCKHFVQSPPFAAMFSKISESDVFDRIVEYCGRQRGGSLGAAEILLTDDNGNDHRFEFESFCYHYQTLTLGIYSGPASSIVQVA</sequence>
<accession>A0ABX6T9N5</accession>
<evidence type="ECO:0000313" key="2">
    <source>
        <dbReference type="Proteomes" id="UP000516105"/>
    </source>
</evidence>
<dbReference type="Gene3D" id="1.10.10.2910">
    <property type="match status" value="1"/>
</dbReference>
<evidence type="ECO:0000313" key="1">
    <source>
        <dbReference type="EMBL" id="QNP45672.1"/>
    </source>
</evidence>
<keyword evidence="2" id="KW-1185">Reference proteome</keyword>
<protein>
    <submittedName>
        <fullName evidence="1">DUF955 domain-containing protein</fullName>
    </submittedName>
</protein>
<dbReference type="Proteomes" id="UP000516105">
    <property type="component" value="Chromosome"/>
</dbReference>